<dbReference type="AlphaFoldDB" id="A0A2S4ZX63"/>
<dbReference type="SUPFAM" id="SSF46894">
    <property type="entry name" value="C-terminal effector domain of the bipartite response regulators"/>
    <property type="match status" value="1"/>
</dbReference>
<keyword evidence="2" id="KW-0812">Transmembrane</keyword>
<dbReference type="OrthoDB" id="621195at2"/>
<dbReference type="GO" id="GO:0006355">
    <property type="term" value="P:regulation of DNA-templated transcription"/>
    <property type="evidence" value="ECO:0007669"/>
    <property type="project" value="InterPro"/>
</dbReference>
<dbReference type="SMART" id="SM00421">
    <property type="entry name" value="HTH_LUXR"/>
    <property type="match status" value="1"/>
</dbReference>
<evidence type="ECO:0000256" key="2">
    <source>
        <dbReference type="SAM" id="Phobius"/>
    </source>
</evidence>
<organism evidence="4 5">
    <name type="scientific">Solitalea longa</name>
    <dbReference type="NCBI Taxonomy" id="2079460"/>
    <lineage>
        <taxon>Bacteria</taxon>
        <taxon>Pseudomonadati</taxon>
        <taxon>Bacteroidota</taxon>
        <taxon>Sphingobacteriia</taxon>
        <taxon>Sphingobacteriales</taxon>
        <taxon>Sphingobacteriaceae</taxon>
        <taxon>Solitalea</taxon>
    </lineage>
</organism>
<evidence type="ECO:0000259" key="3">
    <source>
        <dbReference type="SMART" id="SM00421"/>
    </source>
</evidence>
<name>A0A2S4ZX63_9SPHI</name>
<protein>
    <recommendedName>
        <fullName evidence="3">HTH luxR-type domain-containing protein</fullName>
    </recommendedName>
</protein>
<dbReference type="Gene3D" id="1.10.10.10">
    <property type="entry name" value="Winged helix-like DNA-binding domain superfamily/Winged helix DNA-binding domain"/>
    <property type="match status" value="1"/>
</dbReference>
<feature type="transmembrane region" description="Helical" evidence="2">
    <location>
        <begin position="403"/>
        <end position="420"/>
    </location>
</feature>
<dbReference type="InterPro" id="IPR036388">
    <property type="entry name" value="WH-like_DNA-bd_sf"/>
</dbReference>
<accession>A0A2S4ZX63</accession>
<proteinExistence type="predicted"/>
<keyword evidence="1" id="KW-0175">Coiled coil</keyword>
<feature type="domain" description="HTH luxR-type" evidence="3">
    <location>
        <begin position="524"/>
        <end position="581"/>
    </location>
</feature>
<dbReference type="InterPro" id="IPR011990">
    <property type="entry name" value="TPR-like_helical_dom_sf"/>
</dbReference>
<dbReference type="SUPFAM" id="SSF48452">
    <property type="entry name" value="TPR-like"/>
    <property type="match status" value="2"/>
</dbReference>
<evidence type="ECO:0000256" key="1">
    <source>
        <dbReference type="SAM" id="Coils"/>
    </source>
</evidence>
<dbReference type="Proteomes" id="UP000236893">
    <property type="component" value="Unassembled WGS sequence"/>
</dbReference>
<keyword evidence="2" id="KW-1133">Transmembrane helix</keyword>
<gene>
    <name evidence="4" type="ORF">C3K47_17770</name>
</gene>
<feature type="coiled-coil region" evidence="1">
    <location>
        <begin position="422"/>
        <end position="451"/>
    </location>
</feature>
<dbReference type="InterPro" id="IPR000792">
    <property type="entry name" value="Tscrpt_reg_LuxR_C"/>
</dbReference>
<keyword evidence="5" id="KW-1185">Reference proteome</keyword>
<dbReference type="Gene3D" id="1.25.40.10">
    <property type="entry name" value="Tetratricopeptide repeat domain"/>
    <property type="match status" value="1"/>
</dbReference>
<evidence type="ECO:0000313" key="4">
    <source>
        <dbReference type="EMBL" id="POY34951.1"/>
    </source>
</evidence>
<dbReference type="EMBL" id="PQVF01000016">
    <property type="protein sequence ID" value="POY34951.1"/>
    <property type="molecule type" value="Genomic_DNA"/>
</dbReference>
<evidence type="ECO:0000313" key="5">
    <source>
        <dbReference type="Proteomes" id="UP000236893"/>
    </source>
</evidence>
<dbReference type="GO" id="GO:0003677">
    <property type="term" value="F:DNA binding"/>
    <property type="evidence" value="ECO:0007669"/>
    <property type="project" value="InterPro"/>
</dbReference>
<dbReference type="InterPro" id="IPR016032">
    <property type="entry name" value="Sig_transdc_resp-reg_C-effctor"/>
</dbReference>
<sequence length="605" mass="70091">MKVVRFIFLIPFLFFLNGYCNAQTINIARFIDAWKVTDLSQCFRAQELYDQMREGKDTLTYKRTVQALYNHLKENSDPRFELRLIMYEVLGVMEFKLPKKPYQLKMAKALKIAQDLHDDQLKAELYSLYAEYSSSSDYLLYNLKALEIQGRVGHAYFPYVRNRYFSVSNALYRTEDYRQSIAYGKACLQLKTGDAKHWDPALYIFQMDLLGASYKKLGMDDSVTYYYQKIIDTLERNKHDNKLWVNLWFGIAKGNIGQVLVKQKKVKEGKTLIQEYLKSSIAYNDQLNISLSQNALAYVFYLQKNYHQALGSWRAAYHASLMAGSVENTIESLKGISDVYRQVGQTDSAFHYYNLCNSYSDSLTATINQSRLSAMNAKLAFDNMQKKLEMANITINNERSTRNLILVVLLLGAVILFLIYKRKRLSEQYLKAEIEYKRKTAEQEARKAKEEVFIFTKQIIEKNQLINTLREELASDAVNKSIDTKHAIENLSSYTLVTDSEWEKFRGEFSKAFPDFFLKLKSKAEQITPAEMRLAALIFLQLDNFQIANTLGISKDSVARSKRRLRQRLNLNQDASLEDYLNSIQSGINETSIALQTQTQSIIMD</sequence>
<reference evidence="4 5" key="1">
    <citation type="submission" date="2018-01" db="EMBL/GenBank/DDBJ databases">
        <authorList>
            <person name="Gaut B.S."/>
            <person name="Morton B.R."/>
            <person name="Clegg M.T."/>
            <person name="Duvall M.R."/>
        </authorList>
    </citation>
    <scope>NUCLEOTIDE SEQUENCE [LARGE SCALE GENOMIC DNA]</scope>
    <source>
        <strain evidence="4 5">HR-AV</strain>
    </source>
</reference>
<comment type="caution">
    <text evidence="4">The sequence shown here is derived from an EMBL/GenBank/DDBJ whole genome shotgun (WGS) entry which is preliminary data.</text>
</comment>
<keyword evidence="2" id="KW-0472">Membrane</keyword>